<feature type="signal peptide" evidence="1">
    <location>
        <begin position="1"/>
        <end position="22"/>
    </location>
</feature>
<organism evidence="3 4">
    <name type="scientific">Comamonas testosteroni</name>
    <name type="common">Pseudomonas testosteroni</name>
    <dbReference type="NCBI Taxonomy" id="285"/>
    <lineage>
        <taxon>Bacteria</taxon>
        <taxon>Pseudomonadati</taxon>
        <taxon>Pseudomonadota</taxon>
        <taxon>Betaproteobacteria</taxon>
        <taxon>Burkholderiales</taxon>
        <taxon>Comamonadaceae</taxon>
        <taxon>Comamonas</taxon>
    </lineage>
</organism>
<keyword evidence="1" id="KW-0732">Signal</keyword>
<dbReference type="GO" id="GO:0043709">
    <property type="term" value="P:cell adhesion involved in single-species biofilm formation"/>
    <property type="evidence" value="ECO:0007669"/>
    <property type="project" value="TreeGrafter"/>
</dbReference>
<name>A0A0L7N7R8_COMTE</name>
<evidence type="ECO:0000313" key="3">
    <source>
        <dbReference type="EMBL" id="KOC30211.1"/>
    </source>
</evidence>
<proteinExistence type="predicted"/>
<dbReference type="PANTHER" id="PTHR33420">
    <property type="entry name" value="FIMBRIAL SUBUNIT ELFA-RELATED"/>
    <property type="match status" value="1"/>
</dbReference>
<sequence>MNKLKTIMAACAACALTSTAMAADPDGKIVFSGEIISGSCTVTGAGAGNTVPVDLGKVLMSAIEKAGAGNKVKSIPITMNLDCSNSSTGLNTVKFKFDPTSGSGIDTNNNSLLKTTGAATGVGIGLYDGSNQLINLSAGQEYTAALTAAAGGTGGTGGNNNYTATMNMSASYVSNGATLEVGAANGTLPFTLTYD</sequence>
<feature type="domain" description="Fimbrial-type adhesion" evidence="2">
    <location>
        <begin position="29"/>
        <end position="195"/>
    </location>
</feature>
<dbReference type="Gene3D" id="2.60.40.1090">
    <property type="entry name" value="Fimbrial-type adhesion domain"/>
    <property type="match status" value="1"/>
</dbReference>
<dbReference type="InterPro" id="IPR036937">
    <property type="entry name" value="Adhesion_dom_fimbrial_sf"/>
</dbReference>
<dbReference type="Proteomes" id="UP000037442">
    <property type="component" value="Unassembled WGS sequence"/>
</dbReference>
<protein>
    <recommendedName>
        <fullName evidence="2">Fimbrial-type adhesion domain-containing protein</fullName>
    </recommendedName>
</protein>
<dbReference type="AlphaFoldDB" id="A0A0L7N7R8"/>
<dbReference type="PATRIC" id="fig|285.49.peg.4720"/>
<evidence type="ECO:0000313" key="4">
    <source>
        <dbReference type="Proteomes" id="UP000037442"/>
    </source>
</evidence>
<dbReference type="InterPro" id="IPR000259">
    <property type="entry name" value="Adhesion_dom_fimbrial"/>
</dbReference>
<reference evidence="4" key="1">
    <citation type="submission" date="2014-06" db="EMBL/GenBank/DDBJ databases">
        <title>Draft genome sequence of C. testosteroni WDL7.</title>
        <authorList>
            <person name="Wu Y."/>
            <person name="Seshan H."/>
            <person name="Arumugam K."/>
        </authorList>
    </citation>
    <scope>NUCLEOTIDE SEQUENCE [LARGE SCALE GENOMIC DNA]</scope>
    <source>
        <strain evidence="4">WDL7</strain>
    </source>
</reference>
<gene>
    <name evidence="3" type="ORF">GL58_22775</name>
</gene>
<dbReference type="EMBL" id="JNVD01000006">
    <property type="protein sequence ID" value="KOC30211.1"/>
    <property type="molecule type" value="Genomic_DNA"/>
</dbReference>
<evidence type="ECO:0000256" key="1">
    <source>
        <dbReference type="SAM" id="SignalP"/>
    </source>
</evidence>
<feature type="chain" id="PRO_5005574577" description="Fimbrial-type adhesion domain-containing protein" evidence="1">
    <location>
        <begin position="23"/>
        <end position="195"/>
    </location>
</feature>
<dbReference type="InterPro" id="IPR050263">
    <property type="entry name" value="Bact_Fimbrial_Adh_Pro"/>
</dbReference>
<comment type="caution">
    <text evidence="3">The sequence shown here is derived from an EMBL/GenBank/DDBJ whole genome shotgun (WGS) entry which is preliminary data.</text>
</comment>
<evidence type="ECO:0000259" key="2">
    <source>
        <dbReference type="Pfam" id="PF00419"/>
    </source>
</evidence>
<dbReference type="Pfam" id="PF00419">
    <property type="entry name" value="Fimbrial"/>
    <property type="match status" value="1"/>
</dbReference>
<dbReference type="PANTHER" id="PTHR33420:SF26">
    <property type="entry name" value="FIMBRIAL SUBUNIT"/>
    <property type="match status" value="1"/>
</dbReference>
<dbReference type="SUPFAM" id="SSF49401">
    <property type="entry name" value="Bacterial adhesins"/>
    <property type="match status" value="1"/>
</dbReference>
<dbReference type="RefSeq" id="WP_196354006.1">
    <property type="nucleotide sequence ID" value="NZ_JNVD01000006.1"/>
</dbReference>
<dbReference type="InterPro" id="IPR008966">
    <property type="entry name" value="Adhesion_dom_sf"/>
</dbReference>
<accession>A0A0L7N7R8</accession>
<dbReference type="GO" id="GO:0009289">
    <property type="term" value="C:pilus"/>
    <property type="evidence" value="ECO:0007669"/>
    <property type="project" value="InterPro"/>
</dbReference>